<accession>A0ABQ4M6M3</accession>
<dbReference type="Gene3D" id="3.40.50.150">
    <property type="entry name" value="Vaccinia Virus protein VP39"/>
    <property type="match status" value="1"/>
</dbReference>
<dbReference type="NCBIfam" id="TIGR01444">
    <property type="entry name" value="fkbM_fam"/>
    <property type="match status" value="1"/>
</dbReference>
<dbReference type="Proteomes" id="UP000679992">
    <property type="component" value="Unassembled WGS sequence"/>
</dbReference>
<name>A0ABQ4M6M3_9BACL</name>
<evidence type="ECO:0000313" key="3">
    <source>
        <dbReference type="Proteomes" id="UP000679992"/>
    </source>
</evidence>
<comment type="caution">
    <text evidence="2">The sequence shown here is derived from an EMBL/GenBank/DDBJ whole genome shotgun (WGS) entry which is preliminary data.</text>
</comment>
<organism evidence="2 3">
    <name type="scientific">Paenibacillus vini</name>
    <dbReference type="NCBI Taxonomy" id="1476024"/>
    <lineage>
        <taxon>Bacteria</taxon>
        <taxon>Bacillati</taxon>
        <taxon>Bacillota</taxon>
        <taxon>Bacilli</taxon>
        <taxon>Bacillales</taxon>
        <taxon>Paenibacillaceae</taxon>
        <taxon>Paenibacillus</taxon>
    </lineage>
</organism>
<dbReference type="EMBL" id="BOSL01000001">
    <property type="protein sequence ID" value="GIP51622.1"/>
    <property type="molecule type" value="Genomic_DNA"/>
</dbReference>
<sequence length="375" mass="42867">MVNKFSIDLLAKEPNQLQYLTELCSNSMNSDKPVILFGSGTIGRLYLQFLRKNNFMSDIYFCDNNNAMWGTLIEDVPVISFNELINKYKNSYIIVSSLDYFDEIALQLKDNNLSYIMDPGVHLALLDTENTLESFQGYSSLIEKKLVQFQKAYDILSDELSKKIFCDRINYCNTISSKYLSPLKSSFPQYFDPDIIKLSDQEVFIDGGAYIGDTVEEFLKATEGMFKKVYSFEPEENKHNSFREVAGGDERIQLMPYGLWSKREILRFNSQGNYASGLNEVGNAEIPVISIDEVLNGAPVTFIKMDIEGAELEALKGAEGSIRKYKPKLAICVYHKPLDIVDIPLYLTELVPEYKIYFRHYSVGMYETVCYAVTE</sequence>
<dbReference type="RefSeq" id="WP_213653744.1">
    <property type="nucleotide sequence ID" value="NZ_BOSL01000001.1"/>
</dbReference>
<evidence type="ECO:0000313" key="2">
    <source>
        <dbReference type="EMBL" id="GIP51622.1"/>
    </source>
</evidence>
<dbReference type="InterPro" id="IPR029063">
    <property type="entry name" value="SAM-dependent_MTases_sf"/>
</dbReference>
<proteinExistence type="predicted"/>
<dbReference type="SUPFAM" id="SSF53335">
    <property type="entry name" value="S-adenosyl-L-methionine-dependent methyltransferases"/>
    <property type="match status" value="1"/>
</dbReference>
<protein>
    <recommendedName>
        <fullName evidence="1">Methyltransferase FkbM domain-containing protein</fullName>
    </recommendedName>
</protein>
<dbReference type="InterPro" id="IPR006342">
    <property type="entry name" value="FkbM_mtfrase"/>
</dbReference>
<keyword evidence="3" id="KW-1185">Reference proteome</keyword>
<gene>
    <name evidence="2" type="ORF">J42TS3_06570</name>
</gene>
<feature type="domain" description="Methyltransferase FkbM" evidence="1">
    <location>
        <begin position="206"/>
        <end position="347"/>
    </location>
</feature>
<evidence type="ECO:0000259" key="1">
    <source>
        <dbReference type="Pfam" id="PF05050"/>
    </source>
</evidence>
<reference evidence="2 3" key="1">
    <citation type="submission" date="2021-03" db="EMBL/GenBank/DDBJ databases">
        <title>Antimicrobial resistance genes in bacteria isolated from Japanese honey, and their potential for conferring macrolide and lincosamide resistance in the American foulbrood pathogen Paenibacillus larvae.</title>
        <authorList>
            <person name="Okamoto M."/>
            <person name="Kumagai M."/>
            <person name="Kanamori H."/>
            <person name="Takamatsu D."/>
        </authorList>
    </citation>
    <scope>NUCLEOTIDE SEQUENCE [LARGE SCALE GENOMIC DNA]</scope>
    <source>
        <strain evidence="2 3">J42TS3</strain>
    </source>
</reference>
<dbReference type="Gene3D" id="3.40.50.720">
    <property type="entry name" value="NAD(P)-binding Rossmann-like Domain"/>
    <property type="match status" value="1"/>
</dbReference>
<dbReference type="Pfam" id="PF05050">
    <property type="entry name" value="Methyltransf_21"/>
    <property type="match status" value="1"/>
</dbReference>